<reference evidence="1" key="1">
    <citation type="submission" date="2021-10" db="EMBL/GenBank/DDBJ databases">
        <authorList>
            <person name="Ayala M."/>
            <person name="Loertscher E."/>
            <person name="Carr E."/>
            <person name="Fuhriman D."/>
            <person name="Fajardo C."/>
            <person name="Casjens S.R."/>
            <person name="Grose J.H."/>
        </authorList>
    </citation>
    <scope>NUCLEOTIDE SEQUENCE</scope>
</reference>
<name>A0AC61TQ31_9CAUD</name>
<gene>
    <name evidence="1" type="ORF">OPT155_64</name>
</gene>
<dbReference type="Proteomes" id="UP000827689">
    <property type="component" value="Segment"/>
</dbReference>
<protein>
    <submittedName>
        <fullName evidence="1">Uncharacterized protein</fullName>
    </submittedName>
</protein>
<sequence>MKSLHGLLDYSSQCGLAFVGFIGDFLMVNVDAWLLLWVRWSGHRDLADAGRLGFKSSGIEYRIMLNNGVAPVQEARSFNDQSKSEIIQKLWTHFYEAGYQDEMVAVRVFASRGFSRSAVRKHMGIPLSEANKLINVGRTMLTAGIVLVK</sequence>
<evidence type="ECO:0000313" key="2">
    <source>
        <dbReference type="Proteomes" id="UP000827689"/>
    </source>
</evidence>
<proteinExistence type="predicted"/>
<evidence type="ECO:0000313" key="1">
    <source>
        <dbReference type="EMBL" id="UGO52768.1"/>
    </source>
</evidence>
<keyword evidence="2" id="KW-1185">Reference proteome</keyword>
<dbReference type="EMBL" id="OL539452">
    <property type="protein sequence ID" value="UGO52768.1"/>
    <property type="molecule type" value="Genomic_DNA"/>
</dbReference>
<organism evidence="1 2">
    <name type="scientific">Serratia phage vB_SmaS_Opt-155</name>
    <dbReference type="NCBI Taxonomy" id="2902690"/>
    <lineage>
        <taxon>Viruses</taxon>
        <taxon>Duplodnaviria</taxon>
        <taxon>Heunggongvirae</taxon>
        <taxon>Uroviricota</taxon>
        <taxon>Caudoviricetes</taxon>
        <taxon>Serbinvirus</taxon>
        <taxon>Serbinvirus opt155</taxon>
    </lineage>
</organism>
<accession>A0AC61TQ31</accession>